<dbReference type="GO" id="GO:0006508">
    <property type="term" value="P:proteolysis"/>
    <property type="evidence" value="ECO:0007669"/>
    <property type="project" value="UniProtKB-KW"/>
</dbReference>
<reference evidence="6" key="2">
    <citation type="submission" date="2021-01" db="UniProtKB">
        <authorList>
            <consortium name="EnsemblPlants"/>
        </authorList>
    </citation>
    <scope>IDENTIFICATION</scope>
</reference>
<dbReference type="EnsemblPlants" id="QL02p066387:mrna">
    <property type="protein sequence ID" value="QL02p066387:mrna"/>
    <property type="gene ID" value="QL02p066387"/>
</dbReference>
<evidence type="ECO:0000256" key="3">
    <source>
        <dbReference type="ARBA" id="ARBA00022801"/>
    </source>
</evidence>
<dbReference type="GO" id="GO:0030574">
    <property type="term" value="P:collagen catabolic process"/>
    <property type="evidence" value="ECO:0007669"/>
    <property type="project" value="TreeGrafter"/>
</dbReference>
<reference evidence="7" key="1">
    <citation type="journal article" date="2016" name="G3 (Bethesda)">
        <title>First Draft Assembly and Annotation of the Genome of a California Endemic Oak Quercus lobata Nee (Fagaceae).</title>
        <authorList>
            <person name="Sork V.L."/>
            <person name="Fitz-Gibbon S.T."/>
            <person name="Puiu D."/>
            <person name="Crepeau M."/>
            <person name="Gugger P.F."/>
            <person name="Sherman R."/>
            <person name="Stevens K."/>
            <person name="Langley C.H."/>
            <person name="Pellegrini M."/>
            <person name="Salzberg S.L."/>
        </authorList>
    </citation>
    <scope>NUCLEOTIDE SEQUENCE [LARGE SCALE GENOMIC DNA]</scope>
    <source>
        <strain evidence="7">cv. SW786</strain>
    </source>
</reference>
<dbReference type="InParanoid" id="A0A7N2KZ08"/>
<keyword evidence="3" id="KW-0378">Hydrolase</keyword>
<dbReference type="Pfam" id="PF00413">
    <property type="entry name" value="Peptidase_M10"/>
    <property type="match status" value="1"/>
</dbReference>
<dbReference type="PANTHER" id="PTHR10201">
    <property type="entry name" value="MATRIX METALLOPROTEINASE"/>
    <property type="match status" value="1"/>
</dbReference>
<dbReference type="OMA" id="DPNTIMY"/>
<keyword evidence="7" id="KW-1185">Reference proteome</keyword>
<evidence type="ECO:0000256" key="1">
    <source>
        <dbReference type="ARBA" id="ARBA00022670"/>
    </source>
</evidence>
<evidence type="ECO:0000313" key="6">
    <source>
        <dbReference type="EnsemblPlants" id="QL02p066387:mrna"/>
    </source>
</evidence>
<dbReference type="InterPro" id="IPR006026">
    <property type="entry name" value="Peptidase_Metallo"/>
</dbReference>
<dbReference type="Gene3D" id="3.40.390.10">
    <property type="entry name" value="Collagenase (Catalytic Domain)"/>
    <property type="match status" value="1"/>
</dbReference>
<dbReference type="InterPro" id="IPR024079">
    <property type="entry name" value="MetalloPept_cat_dom_sf"/>
</dbReference>
<feature type="domain" description="Peptidase metallopeptidase" evidence="5">
    <location>
        <begin position="4"/>
        <end position="127"/>
    </location>
</feature>
<proteinExistence type="predicted"/>
<dbReference type="SUPFAM" id="SSF55486">
    <property type="entry name" value="Metalloproteases ('zincins'), catalytic domain"/>
    <property type="match status" value="1"/>
</dbReference>
<keyword evidence="1" id="KW-0645">Protease</keyword>
<evidence type="ECO:0000256" key="2">
    <source>
        <dbReference type="ARBA" id="ARBA00022723"/>
    </source>
</evidence>
<evidence type="ECO:0000313" key="7">
    <source>
        <dbReference type="Proteomes" id="UP000594261"/>
    </source>
</evidence>
<evidence type="ECO:0000259" key="5">
    <source>
        <dbReference type="SMART" id="SM00235"/>
    </source>
</evidence>
<keyword evidence="4" id="KW-0862">Zinc</keyword>
<organism evidence="6 7">
    <name type="scientific">Quercus lobata</name>
    <name type="common">Valley oak</name>
    <dbReference type="NCBI Taxonomy" id="97700"/>
    <lineage>
        <taxon>Eukaryota</taxon>
        <taxon>Viridiplantae</taxon>
        <taxon>Streptophyta</taxon>
        <taxon>Embryophyta</taxon>
        <taxon>Tracheophyta</taxon>
        <taxon>Spermatophyta</taxon>
        <taxon>Magnoliopsida</taxon>
        <taxon>eudicotyledons</taxon>
        <taxon>Gunneridae</taxon>
        <taxon>Pentapetalae</taxon>
        <taxon>rosids</taxon>
        <taxon>fabids</taxon>
        <taxon>Fagales</taxon>
        <taxon>Fagaceae</taxon>
        <taxon>Quercus</taxon>
    </lineage>
</organism>
<dbReference type="GO" id="GO:0031012">
    <property type="term" value="C:extracellular matrix"/>
    <property type="evidence" value="ECO:0007669"/>
    <property type="project" value="InterPro"/>
</dbReference>
<dbReference type="InterPro" id="IPR001818">
    <property type="entry name" value="Pept_M10_metallopeptidase"/>
</dbReference>
<evidence type="ECO:0000256" key="4">
    <source>
        <dbReference type="ARBA" id="ARBA00022833"/>
    </source>
</evidence>
<dbReference type="Gramene" id="QL02p066387:mrna">
    <property type="protein sequence ID" value="QL02p066387:mrna"/>
    <property type="gene ID" value="QL02p066387"/>
</dbReference>
<accession>A0A7N2KZ08</accession>
<name>A0A7N2KZ08_QUELO</name>
<dbReference type="GO" id="GO:0004222">
    <property type="term" value="F:metalloendopeptidase activity"/>
    <property type="evidence" value="ECO:0007669"/>
    <property type="project" value="InterPro"/>
</dbReference>
<dbReference type="GO" id="GO:0030198">
    <property type="term" value="P:extracellular matrix organization"/>
    <property type="evidence" value="ECO:0007669"/>
    <property type="project" value="TreeGrafter"/>
</dbReference>
<keyword evidence="2" id="KW-0479">Metal-binding</keyword>
<dbReference type="Proteomes" id="UP000594261">
    <property type="component" value="Chromosome 2"/>
</dbReference>
<protein>
    <recommendedName>
        <fullName evidence="5">Peptidase metallopeptidase domain-containing protein</fullName>
    </recommendedName>
</protein>
<dbReference type="AlphaFoldDB" id="A0A7N2KZ08"/>
<dbReference type="SMART" id="SM00235">
    <property type="entry name" value="ZnMc"/>
    <property type="match status" value="1"/>
</dbReference>
<dbReference type="GO" id="GO:0008270">
    <property type="term" value="F:zinc ion binding"/>
    <property type="evidence" value="ECO:0007669"/>
    <property type="project" value="InterPro"/>
</dbReference>
<dbReference type="PANTHER" id="PTHR10201:SF268">
    <property type="entry name" value="PEPTIDASE METALLOPEPTIDASE DOMAIN-CONTAINING PROTEIN"/>
    <property type="match status" value="1"/>
</dbReference>
<sequence length="145" mass="15969">MSMPRCGVADIINDYVGQADLILGFYRGEHGDGSAFDGPGGALAHAFPPTTGRLHFDADEIWSDSSYRVRSNQVDLVGIAMHEIGHLLGLDHSRDELAIMFPGIAKGQFKRSLSFDDRDGLFTLYADNNILQLGGRVNYYNLFLC</sequence>